<proteinExistence type="predicted"/>
<dbReference type="EMBL" id="HACG01039922">
    <property type="protein sequence ID" value="CEK86787.1"/>
    <property type="molecule type" value="Transcribed_RNA"/>
</dbReference>
<name>A0A0B7B1N7_9EUPU</name>
<dbReference type="AlphaFoldDB" id="A0A0B7B1N7"/>
<evidence type="ECO:0000313" key="1">
    <source>
        <dbReference type="EMBL" id="CEK86787.1"/>
    </source>
</evidence>
<protein>
    <submittedName>
        <fullName evidence="1">Uncharacterized protein</fullName>
    </submittedName>
</protein>
<gene>
    <name evidence="1" type="primary">ORF155717</name>
</gene>
<sequence>MTKNDIPNALKEIWHVNNNSIKLFESATLMRLYEHQIKLDVARQELHAGSQKLNSKPTQNWYR</sequence>
<reference evidence="1" key="1">
    <citation type="submission" date="2014-12" db="EMBL/GenBank/DDBJ databases">
        <title>Insight into the proteome of Arion vulgaris.</title>
        <authorList>
            <person name="Aradska J."/>
            <person name="Bulat T."/>
            <person name="Smidak R."/>
            <person name="Sarate P."/>
            <person name="Gangsoo J."/>
            <person name="Sialana F."/>
            <person name="Bilban M."/>
            <person name="Lubec G."/>
        </authorList>
    </citation>
    <scope>NUCLEOTIDE SEQUENCE</scope>
    <source>
        <tissue evidence="1">Skin</tissue>
    </source>
</reference>
<accession>A0A0B7B1N7</accession>
<organism evidence="1">
    <name type="scientific">Arion vulgaris</name>
    <dbReference type="NCBI Taxonomy" id="1028688"/>
    <lineage>
        <taxon>Eukaryota</taxon>
        <taxon>Metazoa</taxon>
        <taxon>Spiralia</taxon>
        <taxon>Lophotrochozoa</taxon>
        <taxon>Mollusca</taxon>
        <taxon>Gastropoda</taxon>
        <taxon>Heterobranchia</taxon>
        <taxon>Euthyneura</taxon>
        <taxon>Panpulmonata</taxon>
        <taxon>Eupulmonata</taxon>
        <taxon>Stylommatophora</taxon>
        <taxon>Helicina</taxon>
        <taxon>Arionoidea</taxon>
        <taxon>Arionidae</taxon>
        <taxon>Arion</taxon>
    </lineage>
</organism>